<dbReference type="RefSeq" id="WP_177157114.1">
    <property type="nucleotide sequence ID" value="NZ_JABCJE010000002.1"/>
</dbReference>
<reference evidence="2 3" key="1">
    <citation type="submission" date="2020-04" db="EMBL/GenBank/DDBJ databases">
        <title>Donghicola sp., a member of the Rhodobacteraceae family isolated from mangrove forest in Thailand.</title>
        <authorList>
            <person name="Charoenyingcharoen P."/>
            <person name="Yukphan P."/>
        </authorList>
    </citation>
    <scope>NUCLEOTIDE SEQUENCE [LARGE SCALE GENOMIC DNA]</scope>
    <source>
        <strain evidence="2 3">B5-SW-15</strain>
    </source>
</reference>
<dbReference type="AlphaFoldDB" id="A0A850Q9Q2"/>
<dbReference type="Pfam" id="PF04392">
    <property type="entry name" value="ABC_sub_bind"/>
    <property type="match status" value="1"/>
</dbReference>
<proteinExistence type="predicted"/>
<keyword evidence="1" id="KW-0732">Signal</keyword>
<dbReference type="Proteomes" id="UP000592216">
    <property type="component" value="Unassembled WGS sequence"/>
</dbReference>
<feature type="chain" id="PRO_5032797424" evidence="1">
    <location>
        <begin position="19"/>
        <end position="332"/>
    </location>
</feature>
<dbReference type="CDD" id="cd06325">
    <property type="entry name" value="PBP1_ABC_unchar_transporter"/>
    <property type="match status" value="1"/>
</dbReference>
<gene>
    <name evidence="2" type="ORF">HJ536_06635</name>
</gene>
<dbReference type="InterPro" id="IPR007487">
    <property type="entry name" value="ABC_transpt-TYRBP-like"/>
</dbReference>
<protein>
    <submittedName>
        <fullName evidence="2">ABC transporter substrate-binding protein</fullName>
    </submittedName>
</protein>
<organism evidence="2 3">
    <name type="scientific">Donghicola mangrovi</name>
    <dbReference type="NCBI Taxonomy" id="2729614"/>
    <lineage>
        <taxon>Bacteria</taxon>
        <taxon>Pseudomonadati</taxon>
        <taxon>Pseudomonadota</taxon>
        <taxon>Alphaproteobacteria</taxon>
        <taxon>Rhodobacterales</taxon>
        <taxon>Roseobacteraceae</taxon>
        <taxon>Donghicola</taxon>
    </lineage>
</organism>
<dbReference type="PANTHER" id="PTHR35271:SF1">
    <property type="entry name" value="ABC TRANSPORTER, SUBSTRATE-BINDING LIPOPROTEIN"/>
    <property type="match status" value="1"/>
</dbReference>
<evidence type="ECO:0000313" key="3">
    <source>
        <dbReference type="Proteomes" id="UP000592216"/>
    </source>
</evidence>
<accession>A0A850Q9Q2</accession>
<dbReference type="EMBL" id="JABCJE010000002">
    <property type="protein sequence ID" value="NVO23029.1"/>
    <property type="molecule type" value="Genomic_DNA"/>
</dbReference>
<sequence length="332" mass="35721">MRNLLIALGLGLAAPAHAEFTAEAPAQIDMVVWRGCEEACEGFRRFFSDRDLPVQVNVIDVDKDKARLPIVQQQINDTKPDLVVTWGTSVTDAILGKRADYGRGSPIGDIPALFMIVADPIRSDIVESYEASGRDAITGVRNRVPEETQIALLKTYFAPTKIGVINDPTESNSALNTEVLTNLGPSEGFEVISLDYTLNADGLADPAEIPALMAQLKAEGADAIYVGSSSFNLENRDAFTSAAIDQRLPVFTAYAQMVQDSKALMAVANAYANVGKLAAAQARKILLDGADPATLPIVSLDRFSVFINADTAKALDLYPPIQLINIAEVVRQ</sequence>
<dbReference type="Gene3D" id="3.40.50.2300">
    <property type="match status" value="2"/>
</dbReference>
<comment type="caution">
    <text evidence="2">The sequence shown here is derived from an EMBL/GenBank/DDBJ whole genome shotgun (WGS) entry which is preliminary data.</text>
</comment>
<name>A0A850Q9Q2_9RHOB</name>
<evidence type="ECO:0000313" key="2">
    <source>
        <dbReference type="EMBL" id="NVO23029.1"/>
    </source>
</evidence>
<dbReference type="PANTHER" id="PTHR35271">
    <property type="entry name" value="ABC TRANSPORTER, SUBSTRATE-BINDING LIPOPROTEIN-RELATED"/>
    <property type="match status" value="1"/>
</dbReference>
<feature type="signal peptide" evidence="1">
    <location>
        <begin position="1"/>
        <end position="18"/>
    </location>
</feature>
<evidence type="ECO:0000256" key="1">
    <source>
        <dbReference type="SAM" id="SignalP"/>
    </source>
</evidence>